<feature type="region of interest" description="Disordered" evidence="1">
    <location>
        <begin position="232"/>
        <end position="267"/>
    </location>
</feature>
<organism evidence="2 3">
    <name type="scientific">Solanum commersonii</name>
    <name type="common">Commerson's wild potato</name>
    <name type="synonym">Commerson's nightshade</name>
    <dbReference type="NCBI Taxonomy" id="4109"/>
    <lineage>
        <taxon>Eukaryota</taxon>
        <taxon>Viridiplantae</taxon>
        <taxon>Streptophyta</taxon>
        <taxon>Embryophyta</taxon>
        <taxon>Tracheophyta</taxon>
        <taxon>Spermatophyta</taxon>
        <taxon>Magnoliopsida</taxon>
        <taxon>eudicotyledons</taxon>
        <taxon>Gunneridae</taxon>
        <taxon>Pentapetalae</taxon>
        <taxon>asterids</taxon>
        <taxon>lamiids</taxon>
        <taxon>Solanales</taxon>
        <taxon>Solanaceae</taxon>
        <taxon>Solanoideae</taxon>
        <taxon>Solaneae</taxon>
        <taxon>Solanum</taxon>
    </lineage>
</organism>
<proteinExistence type="predicted"/>
<dbReference type="OrthoDB" id="1295061at2759"/>
<evidence type="ECO:0000256" key="1">
    <source>
        <dbReference type="SAM" id="MobiDB-lite"/>
    </source>
</evidence>
<dbReference type="AlphaFoldDB" id="A0A9J5ZAA2"/>
<feature type="region of interest" description="Disordered" evidence="1">
    <location>
        <begin position="115"/>
        <end position="146"/>
    </location>
</feature>
<feature type="compositionally biased region" description="Basic and acidic residues" evidence="1">
    <location>
        <begin position="7"/>
        <end position="39"/>
    </location>
</feature>
<protein>
    <submittedName>
        <fullName evidence="2">Uncharacterized protein</fullName>
    </submittedName>
</protein>
<keyword evidence="3" id="KW-1185">Reference proteome</keyword>
<feature type="compositionally biased region" description="Basic and acidic residues" evidence="1">
    <location>
        <begin position="115"/>
        <end position="130"/>
    </location>
</feature>
<evidence type="ECO:0000313" key="2">
    <source>
        <dbReference type="EMBL" id="KAG5608839.1"/>
    </source>
</evidence>
<dbReference type="Proteomes" id="UP000824120">
    <property type="component" value="Chromosome 4"/>
</dbReference>
<comment type="caution">
    <text evidence="2">The sequence shown here is derived from an EMBL/GenBank/DDBJ whole genome shotgun (WGS) entry which is preliminary data.</text>
</comment>
<feature type="compositionally biased region" description="Basic and acidic residues" evidence="1">
    <location>
        <begin position="249"/>
        <end position="267"/>
    </location>
</feature>
<accession>A0A9J5ZAA2</accession>
<gene>
    <name evidence="2" type="ORF">H5410_020120</name>
</gene>
<dbReference type="EMBL" id="JACXVP010000004">
    <property type="protein sequence ID" value="KAG5608839.1"/>
    <property type="molecule type" value="Genomic_DNA"/>
</dbReference>
<feature type="compositionally biased region" description="Polar residues" evidence="1">
    <location>
        <begin position="232"/>
        <end position="245"/>
    </location>
</feature>
<sequence length="267" mass="30867">MFNMLEAQKKNKEDVKTNKKFSEKDQEGSSKNILHDKRVQKTIHRNKGSNSQLPMKEGKNADNHEQQIIQGEFESLTDDRPLNNPKLTLKDNNIDNTCLYPLLHACEELESEKFKEGSESNIRQDQKNSFEEEFPSQQQEDIDGESELNKVTYEDGRTNNYGRILNDNIVNYGSKLLTIDEKDGNYHITQGIPRSTKFRSIDNLYKYTSRVSPIEDEYSWNCQTKENSNMNYLTNEDSSIKTNKMSVGCERKDRNNNGEKDDATSSP</sequence>
<evidence type="ECO:0000313" key="3">
    <source>
        <dbReference type="Proteomes" id="UP000824120"/>
    </source>
</evidence>
<reference evidence="2 3" key="1">
    <citation type="submission" date="2020-09" db="EMBL/GenBank/DDBJ databases">
        <title>De no assembly of potato wild relative species, Solanum commersonii.</title>
        <authorList>
            <person name="Cho K."/>
        </authorList>
    </citation>
    <scope>NUCLEOTIDE SEQUENCE [LARGE SCALE GENOMIC DNA]</scope>
    <source>
        <strain evidence="2">LZ3.2</strain>
        <tissue evidence="2">Leaf</tissue>
    </source>
</reference>
<name>A0A9J5ZAA2_SOLCO</name>
<feature type="region of interest" description="Disordered" evidence="1">
    <location>
        <begin position="1"/>
        <end position="61"/>
    </location>
</feature>